<dbReference type="GO" id="GO:0003700">
    <property type="term" value="F:DNA-binding transcription factor activity"/>
    <property type="evidence" value="ECO:0007669"/>
    <property type="project" value="TreeGrafter"/>
</dbReference>
<dbReference type="InterPro" id="IPR041474">
    <property type="entry name" value="NicS_C"/>
</dbReference>
<name>A0A323V1P8_9RHOO</name>
<proteinExistence type="predicted"/>
<gene>
    <name evidence="5" type="ORF">DNK49_05335</name>
</gene>
<comment type="caution">
    <text evidence="5">The sequence shown here is derived from an EMBL/GenBank/DDBJ whole genome shotgun (WGS) entry which is preliminary data.</text>
</comment>
<evidence type="ECO:0000256" key="2">
    <source>
        <dbReference type="PROSITE-ProRule" id="PRU00335"/>
    </source>
</evidence>
<dbReference type="RefSeq" id="WP_110523282.1">
    <property type="nucleotide sequence ID" value="NZ_QKOE01000002.1"/>
</dbReference>
<dbReference type="InterPro" id="IPR050109">
    <property type="entry name" value="HTH-type_TetR-like_transc_reg"/>
</dbReference>
<sequence>MPKTPAPAATESSRSPGRPRGRDSDCRQRLLDAALQAFATGGYDATSLRKVAAGAACDVSMVAHYFGSKLELWQAIVDTVAARIEADREPLAARLYAPGIDIDQRLRAGVEHLFDQIAAHQQFARLILRELTQESARAQYVEDRLLKPSLALYAPLWSEAMQAGALGPIDPVIAHMAMTGSIALLISSLATVSRLGNTDYDLPRLRDAFCQCVLRQVGAG</sequence>
<dbReference type="AlphaFoldDB" id="A0A323V1P8"/>
<accession>A0A323V1P8</accession>
<evidence type="ECO:0000313" key="6">
    <source>
        <dbReference type="Proteomes" id="UP000248259"/>
    </source>
</evidence>
<dbReference type="SUPFAM" id="SSF46689">
    <property type="entry name" value="Homeodomain-like"/>
    <property type="match status" value="1"/>
</dbReference>
<dbReference type="EMBL" id="QKOE01000002">
    <property type="protein sequence ID" value="PZA17940.1"/>
    <property type="molecule type" value="Genomic_DNA"/>
</dbReference>
<feature type="DNA-binding region" description="H-T-H motif" evidence="2">
    <location>
        <begin position="47"/>
        <end position="66"/>
    </location>
</feature>
<keyword evidence="1 2" id="KW-0238">DNA-binding</keyword>
<dbReference type="Gene3D" id="1.10.357.10">
    <property type="entry name" value="Tetracycline Repressor, domain 2"/>
    <property type="match status" value="1"/>
</dbReference>
<protein>
    <submittedName>
        <fullName evidence="5">DUF1956 domain-containing protein</fullName>
    </submittedName>
</protein>
<dbReference type="Pfam" id="PF17938">
    <property type="entry name" value="TetR_C_29"/>
    <property type="match status" value="1"/>
</dbReference>
<dbReference type="InterPro" id="IPR009057">
    <property type="entry name" value="Homeodomain-like_sf"/>
</dbReference>
<evidence type="ECO:0000259" key="4">
    <source>
        <dbReference type="PROSITE" id="PS50977"/>
    </source>
</evidence>
<evidence type="ECO:0000256" key="3">
    <source>
        <dbReference type="SAM" id="MobiDB-lite"/>
    </source>
</evidence>
<dbReference type="InterPro" id="IPR001647">
    <property type="entry name" value="HTH_TetR"/>
</dbReference>
<dbReference type="InterPro" id="IPR036271">
    <property type="entry name" value="Tet_transcr_reg_TetR-rel_C_sf"/>
</dbReference>
<evidence type="ECO:0000313" key="5">
    <source>
        <dbReference type="EMBL" id="PZA17940.1"/>
    </source>
</evidence>
<dbReference type="OrthoDB" id="9151800at2"/>
<dbReference type="PANTHER" id="PTHR30055:SF226">
    <property type="entry name" value="HTH-TYPE TRANSCRIPTIONAL REGULATOR PKSA"/>
    <property type="match status" value="1"/>
</dbReference>
<feature type="region of interest" description="Disordered" evidence="3">
    <location>
        <begin position="1"/>
        <end position="24"/>
    </location>
</feature>
<dbReference type="PANTHER" id="PTHR30055">
    <property type="entry name" value="HTH-TYPE TRANSCRIPTIONAL REGULATOR RUTR"/>
    <property type="match status" value="1"/>
</dbReference>
<dbReference type="GO" id="GO:0000976">
    <property type="term" value="F:transcription cis-regulatory region binding"/>
    <property type="evidence" value="ECO:0007669"/>
    <property type="project" value="TreeGrafter"/>
</dbReference>
<dbReference type="Pfam" id="PF00440">
    <property type="entry name" value="TetR_N"/>
    <property type="match status" value="1"/>
</dbReference>
<reference evidence="5 6" key="1">
    <citation type="submission" date="2018-06" db="EMBL/GenBank/DDBJ databases">
        <title>Azoarcus communis strain SWub3 genome.</title>
        <authorList>
            <person name="Zorraquino Salvo V."/>
            <person name="Toubiana D."/>
            <person name="Blumwald E."/>
        </authorList>
    </citation>
    <scope>NUCLEOTIDE SEQUENCE [LARGE SCALE GENOMIC DNA]</scope>
    <source>
        <strain evidence="5 6">SWub3</strain>
    </source>
</reference>
<evidence type="ECO:0000256" key="1">
    <source>
        <dbReference type="ARBA" id="ARBA00023125"/>
    </source>
</evidence>
<dbReference type="SUPFAM" id="SSF48498">
    <property type="entry name" value="Tetracyclin repressor-like, C-terminal domain"/>
    <property type="match status" value="1"/>
</dbReference>
<organism evidence="5 6">
    <name type="scientific">Parazoarcus communis SWub3 = DSM 12120</name>
    <dbReference type="NCBI Taxonomy" id="1121029"/>
    <lineage>
        <taxon>Bacteria</taxon>
        <taxon>Pseudomonadati</taxon>
        <taxon>Pseudomonadota</taxon>
        <taxon>Betaproteobacteria</taxon>
        <taxon>Rhodocyclales</taxon>
        <taxon>Zoogloeaceae</taxon>
        <taxon>Parazoarcus</taxon>
    </lineage>
</organism>
<dbReference type="Proteomes" id="UP000248259">
    <property type="component" value="Unassembled WGS sequence"/>
</dbReference>
<feature type="domain" description="HTH tetR-type" evidence="4">
    <location>
        <begin position="24"/>
        <end position="84"/>
    </location>
</feature>
<dbReference type="PROSITE" id="PS50977">
    <property type="entry name" value="HTH_TETR_2"/>
    <property type="match status" value="1"/>
</dbReference>
<keyword evidence="6" id="KW-1185">Reference proteome</keyword>